<keyword evidence="8 14" id="KW-0675">Receptor</keyword>
<name>A0A679JKI9_9HYPH</name>
<protein>
    <submittedName>
        <fullName evidence="14">Ferrichrome receptor FcuA</fullName>
    </submittedName>
</protein>
<evidence type="ECO:0000259" key="13">
    <source>
        <dbReference type="Pfam" id="PF07715"/>
    </source>
</evidence>
<keyword evidence="9 10" id="KW-0998">Cell outer membrane</keyword>
<dbReference type="SUPFAM" id="SSF56935">
    <property type="entry name" value="Porins"/>
    <property type="match status" value="1"/>
</dbReference>
<reference evidence="14" key="1">
    <citation type="submission" date="2019-12" db="EMBL/GenBank/DDBJ databases">
        <authorList>
            <person name="Cremers G."/>
        </authorList>
    </citation>
    <scope>NUCLEOTIDE SEQUENCE</scope>
    <source>
        <strain evidence="14">Mbul2</strain>
        <plasmid evidence="14">1</plasmid>
    </source>
</reference>
<evidence type="ECO:0000256" key="2">
    <source>
        <dbReference type="ARBA" id="ARBA00009810"/>
    </source>
</evidence>
<keyword evidence="5 10" id="KW-0812">Transmembrane</keyword>
<feature type="domain" description="TonB-dependent receptor-like beta-barrel" evidence="12">
    <location>
        <begin position="260"/>
        <end position="706"/>
    </location>
</feature>
<evidence type="ECO:0000313" key="14">
    <source>
        <dbReference type="EMBL" id="CAA2136690.1"/>
    </source>
</evidence>
<keyword evidence="7 10" id="KW-0472">Membrane</keyword>
<evidence type="ECO:0000256" key="1">
    <source>
        <dbReference type="ARBA" id="ARBA00004571"/>
    </source>
</evidence>
<gene>
    <name evidence="14" type="primary">fcuA_1</name>
    <name evidence="14" type="ORF">MBLL_00289</name>
</gene>
<keyword evidence="4 10" id="KW-1134">Transmembrane beta strand</keyword>
<dbReference type="EMBL" id="LR743510">
    <property type="protein sequence ID" value="CAA2136690.1"/>
    <property type="molecule type" value="Genomic_DNA"/>
</dbReference>
<dbReference type="GO" id="GO:0009279">
    <property type="term" value="C:cell outer membrane"/>
    <property type="evidence" value="ECO:0007669"/>
    <property type="project" value="UniProtKB-SubCell"/>
</dbReference>
<dbReference type="PANTHER" id="PTHR32552">
    <property type="entry name" value="FERRICHROME IRON RECEPTOR-RELATED"/>
    <property type="match status" value="1"/>
</dbReference>
<dbReference type="CDD" id="cd01347">
    <property type="entry name" value="ligand_gated_channel"/>
    <property type="match status" value="1"/>
</dbReference>
<evidence type="ECO:0000256" key="6">
    <source>
        <dbReference type="ARBA" id="ARBA00023077"/>
    </source>
</evidence>
<dbReference type="Pfam" id="PF07715">
    <property type="entry name" value="Plug"/>
    <property type="match status" value="1"/>
</dbReference>
<dbReference type="GO" id="GO:0015891">
    <property type="term" value="P:siderophore transport"/>
    <property type="evidence" value="ECO:0007669"/>
    <property type="project" value="InterPro"/>
</dbReference>
<evidence type="ECO:0000256" key="7">
    <source>
        <dbReference type="ARBA" id="ARBA00023136"/>
    </source>
</evidence>
<dbReference type="Gene3D" id="2.40.170.20">
    <property type="entry name" value="TonB-dependent receptor, beta-barrel domain"/>
    <property type="match status" value="1"/>
</dbReference>
<evidence type="ECO:0000256" key="4">
    <source>
        <dbReference type="ARBA" id="ARBA00022452"/>
    </source>
</evidence>
<proteinExistence type="inferred from homology"/>
<dbReference type="InterPro" id="IPR012910">
    <property type="entry name" value="Plug_dom"/>
</dbReference>
<dbReference type="Gene3D" id="2.170.130.10">
    <property type="entry name" value="TonB-dependent receptor, plug domain"/>
    <property type="match status" value="1"/>
</dbReference>
<comment type="subcellular location">
    <subcellularLocation>
        <location evidence="1 10">Cell outer membrane</location>
        <topology evidence="1 10">Multi-pass membrane protein</topology>
    </subcellularLocation>
</comment>
<dbReference type="InterPro" id="IPR036942">
    <property type="entry name" value="Beta-barrel_TonB_sf"/>
</dbReference>
<keyword evidence="3 10" id="KW-0813">Transport</keyword>
<evidence type="ECO:0000256" key="9">
    <source>
        <dbReference type="ARBA" id="ARBA00023237"/>
    </source>
</evidence>
<evidence type="ECO:0000256" key="8">
    <source>
        <dbReference type="ARBA" id="ARBA00023170"/>
    </source>
</evidence>
<dbReference type="Pfam" id="PF00593">
    <property type="entry name" value="TonB_dep_Rec_b-barrel"/>
    <property type="match status" value="1"/>
</dbReference>
<dbReference type="NCBIfam" id="TIGR01783">
    <property type="entry name" value="TonB-siderophor"/>
    <property type="match status" value="1"/>
</dbReference>
<dbReference type="InterPro" id="IPR039426">
    <property type="entry name" value="TonB-dep_rcpt-like"/>
</dbReference>
<dbReference type="GO" id="GO:0038023">
    <property type="term" value="F:signaling receptor activity"/>
    <property type="evidence" value="ECO:0007669"/>
    <property type="project" value="InterPro"/>
</dbReference>
<accession>A0A679JKI9</accession>
<dbReference type="AlphaFoldDB" id="A0A679JKI9"/>
<evidence type="ECO:0000256" key="3">
    <source>
        <dbReference type="ARBA" id="ARBA00022448"/>
    </source>
</evidence>
<organism evidence="14">
    <name type="scientific">Methylobacterium bullatum</name>
    <dbReference type="NCBI Taxonomy" id="570505"/>
    <lineage>
        <taxon>Bacteria</taxon>
        <taxon>Pseudomonadati</taxon>
        <taxon>Pseudomonadota</taxon>
        <taxon>Alphaproteobacteria</taxon>
        <taxon>Hyphomicrobiales</taxon>
        <taxon>Methylobacteriaceae</taxon>
        <taxon>Methylobacterium</taxon>
    </lineage>
</organism>
<geneLocation type="plasmid" evidence="14">
    <name>1</name>
</geneLocation>
<comment type="similarity">
    <text evidence="2 10 11">Belongs to the TonB-dependent receptor family.</text>
</comment>
<dbReference type="InterPro" id="IPR010105">
    <property type="entry name" value="TonB_sidphr_rcpt"/>
</dbReference>
<feature type="domain" description="TonB-dependent receptor plug" evidence="13">
    <location>
        <begin position="84"/>
        <end position="184"/>
    </location>
</feature>
<dbReference type="RefSeq" id="WP_339158867.1">
    <property type="nucleotide sequence ID" value="NZ_LR743510.1"/>
</dbReference>
<evidence type="ECO:0000256" key="11">
    <source>
        <dbReference type="RuleBase" id="RU003357"/>
    </source>
</evidence>
<sequence>MRDDFETLIRSVLRGAALGTIITIGIGRSAAAQDAPRSVTLDQLSVDAVASRIPNGIIGASPPPYAGGQVASGTRVGVLGTSSVFDTPFNITGYTDTLVRDQQAQSLIDVATNDPSVRAVTSSTSAAGNQFYIRGFPVYASDIAFDGLYGVVDSRRPTIYNVERVEVLKGPSALVNGIAPIGGIGGSINLIPKRAYDEPLTRITPFFISQGQFGTAVDIGRRFGDAKEWGVRVNGVYRNGESAIDRERLEVGFGSIGLDYRGDRVRLSADFGYQVDDYRRNRSFLTVAPGIQIPRAPNLTLNQNQPYEFQRTETKFGTFRAEYDLTPDTTLYAGFGGHSTQESALASFQTLVTSMGGVAGPFARQQYVTESYSAEAGLRTRFQTGPIAHRATVSAVGFWSTTNYPKAVQFLPGGVSNIYSPLSFAAPAYTDIDIGNARGSMQINRSVAFADTLSSLDERVLLTVGGRFQQIGVKGYDFSPGSPSFGDATSSYDKVAWTPAVGLVVKPLEHLSLYGNYIEGLLSSGAAPVTASNPNQALPPTIADQKEIGVKYDFGVVGVSAALFEINQPNAFQDPATRNYALNGLQRNRGIEFSLFGEIAPGARLIGGIAFTDGRLVRTEGGAFDGKVAPGVPGTTLSLYGEYDLPPWLPRGLTLTGRVIHTASQYYDQTNLQPIPDWTRFDAGLRYTFLGTWGKPVTLRATVENVSGENYWASTGNGFLTLGAPRTYLVSAQLDF</sequence>
<dbReference type="InterPro" id="IPR037066">
    <property type="entry name" value="Plug_dom_sf"/>
</dbReference>
<evidence type="ECO:0000256" key="5">
    <source>
        <dbReference type="ARBA" id="ARBA00022692"/>
    </source>
</evidence>
<dbReference type="PANTHER" id="PTHR32552:SF82">
    <property type="entry name" value="FCUA PROTEIN"/>
    <property type="match status" value="1"/>
</dbReference>
<dbReference type="GO" id="GO:0015344">
    <property type="term" value="F:siderophore uptake transmembrane transporter activity"/>
    <property type="evidence" value="ECO:0007669"/>
    <property type="project" value="TreeGrafter"/>
</dbReference>
<evidence type="ECO:0000256" key="10">
    <source>
        <dbReference type="PROSITE-ProRule" id="PRU01360"/>
    </source>
</evidence>
<dbReference type="InterPro" id="IPR000531">
    <property type="entry name" value="Beta-barrel_TonB"/>
</dbReference>
<keyword evidence="6 11" id="KW-0798">TonB box</keyword>
<dbReference type="PROSITE" id="PS52016">
    <property type="entry name" value="TONB_DEPENDENT_REC_3"/>
    <property type="match status" value="1"/>
</dbReference>
<evidence type="ECO:0000259" key="12">
    <source>
        <dbReference type="Pfam" id="PF00593"/>
    </source>
</evidence>
<keyword evidence="14" id="KW-0614">Plasmid</keyword>